<name>A0A0J6SPY6_9HYPH</name>
<protein>
    <submittedName>
        <fullName evidence="1">Uncharacterized protein</fullName>
    </submittedName>
</protein>
<comment type="caution">
    <text evidence="1">The sequence shown here is derived from an EMBL/GenBank/DDBJ whole genome shotgun (WGS) entry which is preliminary data.</text>
</comment>
<reference evidence="1 2" key="1">
    <citation type="submission" date="2015-03" db="EMBL/GenBank/DDBJ databases">
        <title>Genome sequencing of Methylobacterium variabile DSM 16961.</title>
        <authorList>
            <person name="Chaudhry V."/>
            <person name="Patil P.B."/>
        </authorList>
    </citation>
    <scope>NUCLEOTIDE SEQUENCE [LARGE SCALE GENOMIC DNA]</scope>
    <source>
        <strain evidence="1 2">DSM 16961</strain>
    </source>
</reference>
<organism evidence="1 2">
    <name type="scientific">Methylobacterium variabile</name>
    <dbReference type="NCBI Taxonomy" id="298794"/>
    <lineage>
        <taxon>Bacteria</taxon>
        <taxon>Pseudomonadati</taxon>
        <taxon>Pseudomonadota</taxon>
        <taxon>Alphaproteobacteria</taxon>
        <taxon>Hyphomicrobiales</taxon>
        <taxon>Methylobacteriaceae</taxon>
        <taxon>Methylobacterium</taxon>
    </lineage>
</organism>
<dbReference type="EMBL" id="LABY01000118">
    <property type="protein sequence ID" value="KMO35443.1"/>
    <property type="molecule type" value="Genomic_DNA"/>
</dbReference>
<dbReference type="Proteomes" id="UP000035955">
    <property type="component" value="Unassembled WGS sequence"/>
</dbReference>
<sequence>MPAGFVLDQTPAEPLRQGSITDYAVPGVPQLSTIIKGVYASAVGGATLPGDVYAGRVDPYSNEGIDRARDLAGIAAPLTPASRAALAPIAPAAPQAVRDAADLGIALTAGQRTADPVLLSTENAMFGGAKGPAAQRVAQEAVQRQQEQIAVAKGAIGDMAGRGQADLARAADAGDAVSQGVKQAAAEAKQGYQQRYSEAFAQPGELDPRVFTGAAPTAEAAASPVVAQIGDAATASRVAPQPQAPSAPLSQRITESLVNRPEPVIIDPTLTPAANRALAELDTVSNLQLGTIGQPGAGDEVLGVSLRGVDQARRKLAAYSRAAATNPADKRAVGAIINEFDGQIQNAMENGLFSGSDEALGALQEARKAFASYQRTFKPQGAGDDVGNALRAIIERDATPEQVANYLYGAAKIGATGLSVRMADRLKGVLGEGSAEWAAVRQGAWQRVLGSPDTGVKRASDRIFDFVRGEGRSLSTRLFSPDELAQMTKLANVLRAIASKPGTVNPSGSGNRLAALARETFAATASMLGASTGGIPGAALGYVAGKGAGAFSSALAARQAEQLFAGQVPVSLGARLAQGLGAAGASTARRIQAPAAQDVLPGALSTLDPFRRLQGPVPGYAGQEQQ</sequence>
<dbReference type="AlphaFoldDB" id="A0A0J6SPY6"/>
<accession>A0A0J6SPY6</accession>
<evidence type="ECO:0000313" key="1">
    <source>
        <dbReference type="EMBL" id="KMO35443.1"/>
    </source>
</evidence>
<dbReference type="RefSeq" id="WP_048445447.1">
    <property type="nucleotide sequence ID" value="NZ_LABY01000118.1"/>
</dbReference>
<proteinExistence type="predicted"/>
<dbReference type="OrthoDB" id="7377420at2"/>
<gene>
    <name evidence="1" type="ORF">VQ02_17315</name>
</gene>
<keyword evidence="2" id="KW-1185">Reference proteome</keyword>
<evidence type="ECO:0000313" key="2">
    <source>
        <dbReference type="Proteomes" id="UP000035955"/>
    </source>
</evidence>
<dbReference type="PATRIC" id="fig|298794.3.peg.561"/>